<comment type="subcellular location">
    <subcellularLocation>
        <location evidence="1">Nucleus</location>
    </subcellularLocation>
</comment>
<dbReference type="Pfam" id="PF11594">
    <property type="entry name" value="Med28"/>
    <property type="match status" value="1"/>
</dbReference>
<keyword evidence="7" id="KW-0804">Transcription</keyword>
<keyword evidence="4" id="KW-0805">Transcription regulation</keyword>
<keyword evidence="6" id="KW-0010">Activator</keyword>
<name>A0A9P9YZY3_9MUSC</name>
<evidence type="ECO:0000256" key="1">
    <source>
        <dbReference type="ARBA" id="ARBA00004123"/>
    </source>
</evidence>
<dbReference type="OrthoDB" id="2286203at2759"/>
<organism evidence="10 11">
    <name type="scientific">Drosophila gunungcola</name>
    <name type="common">fruit fly</name>
    <dbReference type="NCBI Taxonomy" id="103775"/>
    <lineage>
        <taxon>Eukaryota</taxon>
        <taxon>Metazoa</taxon>
        <taxon>Ecdysozoa</taxon>
        <taxon>Arthropoda</taxon>
        <taxon>Hexapoda</taxon>
        <taxon>Insecta</taxon>
        <taxon>Pterygota</taxon>
        <taxon>Neoptera</taxon>
        <taxon>Endopterygota</taxon>
        <taxon>Diptera</taxon>
        <taxon>Brachycera</taxon>
        <taxon>Muscomorpha</taxon>
        <taxon>Ephydroidea</taxon>
        <taxon>Drosophilidae</taxon>
        <taxon>Drosophila</taxon>
        <taxon>Sophophora</taxon>
    </lineage>
</organism>
<evidence type="ECO:0000256" key="8">
    <source>
        <dbReference type="ARBA" id="ARBA00023242"/>
    </source>
</evidence>
<dbReference type="EMBL" id="JAMKOV010000001">
    <property type="protein sequence ID" value="KAI8046248.1"/>
    <property type="molecule type" value="Genomic_DNA"/>
</dbReference>
<keyword evidence="8" id="KW-0539">Nucleus</keyword>
<evidence type="ECO:0000256" key="5">
    <source>
        <dbReference type="ARBA" id="ARBA00023054"/>
    </source>
</evidence>
<protein>
    <recommendedName>
        <fullName evidence="3">Mediator of RNA polymerase II transcription subunit 28</fullName>
    </recommendedName>
    <alternativeName>
        <fullName evidence="9">Mediator complex subunit 28</fullName>
    </alternativeName>
</protein>
<evidence type="ECO:0000256" key="7">
    <source>
        <dbReference type="ARBA" id="ARBA00023163"/>
    </source>
</evidence>
<dbReference type="PANTHER" id="PTHR13512:SF2">
    <property type="entry name" value="MEDIATOR OF RNA POLYMERASE II TRANSCRIPTION SUBUNIT 28"/>
    <property type="match status" value="1"/>
</dbReference>
<evidence type="ECO:0000256" key="2">
    <source>
        <dbReference type="ARBA" id="ARBA00005571"/>
    </source>
</evidence>
<dbReference type="PANTHER" id="PTHR13512">
    <property type="entry name" value="MEDIATOR COMPLEX SUBUNIT 28"/>
    <property type="match status" value="1"/>
</dbReference>
<dbReference type="AlphaFoldDB" id="A0A9P9YZY3"/>
<proteinExistence type="inferred from homology"/>
<dbReference type="Proteomes" id="UP001059596">
    <property type="component" value="Chromosome 3R"/>
</dbReference>
<evidence type="ECO:0000256" key="9">
    <source>
        <dbReference type="ARBA" id="ARBA00031964"/>
    </source>
</evidence>
<evidence type="ECO:0000313" key="11">
    <source>
        <dbReference type="Proteomes" id="UP001059596"/>
    </source>
</evidence>
<comment type="caution">
    <text evidence="10">The sequence shown here is derived from an EMBL/GenBank/DDBJ whole genome shotgun (WGS) entry which is preliminary data.</text>
</comment>
<sequence>MASNEPGGGNLMDEFEEAFQSCLLTLTKQEPNTGTSKEEIELEVQKTTNRFIDVARQMEAFFLQKRFLVSTLKPYMLIKDENQDLSIEIQRKEVLLQKHYNRLEEWKACLSDIQQGVHSRPTPPIGGVGMLQGPGGVGGGMAGMGGAPPRPGMMPGMPPGAMQPGGPMQPSPQHMLQAQQMQQLRMMGKLPPK</sequence>
<evidence type="ECO:0000256" key="4">
    <source>
        <dbReference type="ARBA" id="ARBA00023015"/>
    </source>
</evidence>
<evidence type="ECO:0000313" key="10">
    <source>
        <dbReference type="EMBL" id="KAI8046248.1"/>
    </source>
</evidence>
<evidence type="ECO:0000256" key="6">
    <source>
        <dbReference type="ARBA" id="ARBA00023159"/>
    </source>
</evidence>
<gene>
    <name evidence="10" type="ORF">M5D96_002450</name>
</gene>
<comment type="similarity">
    <text evidence="2">Belongs to the Mediator complex subunit 28 family.</text>
</comment>
<accession>A0A9P9YZY3</accession>
<reference evidence="10" key="1">
    <citation type="journal article" date="2023" name="Genome Biol. Evol.">
        <title>Long-read-based Genome Assembly of Drosophila gunungcola Reveals Fewer Chemosensory Genes in Flower-breeding Species.</title>
        <authorList>
            <person name="Negi A."/>
            <person name="Liao B.Y."/>
            <person name="Yeh S.D."/>
        </authorList>
    </citation>
    <scope>NUCLEOTIDE SEQUENCE</scope>
    <source>
        <strain evidence="10">Sukarami</strain>
    </source>
</reference>
<dbReference type="GO" id="GO:0016592">
    <property type="term" value="C:mediator complex"/>
    <property type="evidence" value="ECO:0007669"/>
    <property type="project" value="TreeGrafter"/>
</dbReference>
<keyword evidence="11" id="KW-1185">Reference proteome</keyword>
<dbReference type="InterPro" id="IPR021640">
    <property type="entry name" value="Mediator_Med28"/>
</dbReference>
<keyword evidence="5" id="KW-0175">Coiled coil</keyword>
<evidence type="ECO:0000256" key="3">
    <source>
        <dbReference type="ARBA" id="ARBA00019683"/>
    </source>
</evidence>